<dbReference type="Proteomes" id="UP000295578">
    <property type="component" value="Unassembled WGS sequence"/>
</dbReference>
<dbReference type="RefSeq" id="WP_132201629.1">
    <property type="nucleotide sequence ID" value="NZ_SMKY01000210.1"/>
</dbReference>
<dbReference type="EMBL" id="SMKY01000210">
    <property type="protein sequence ID" value="TDD72156.1"/>
    <property type="molecule type" value="Genomic_DNA"/>
</dbReference>
<feature type="compositionally biased region" description="Basic residues" evidence="1">
    <location>
        <begin position="109"/>
        <end position="118"/>
    </location>
</feature>
<proteinExistence type="predicted"/>
<protein>
    <submittedName>
        <fullName evidence="2">Uncharacterized protein</fullName>
    </submittedName>
</protein>
<keyword evidence="3" id="KW-1185">Reference proteome</keyword>
<evidence type="ECO:0000313" key="2">
    <source>
        <dbReference type="EMBL" id="TDD72156.1"/>
    </source>
</evidence>
<reference evidence="2 3" key="1">
    <citation type="submission" date="2019-03" db="EMBL/GenBank/DDBJ databases">
        <title>Draft genome sequences of novel Actinobacteria.</title>
        <authorList>
            <person name="Sahin N."/>
            <person name="Ay H."/>
            <person name="Saygin H."/>
        </authorList>
    </citation>
    <scope>NUCLEOTIDE SEQUENCE [LARGE SCALE GENOMIC DNA]</scope>
    <source>
        <strain evidence="2 3">DSM 45941</strain>
    </source>
</reference>
<accession>A0A4R5AKR2</accession>
<dbReference type="AlphaFoldDB" id="A0A4R5AKR2"/>
<name>A0A4R5AKR2_9ACTN</name>
<comment type="caution">
    <text evidence="2">The sequence shown here is derived from an EMBL/GenBank/DDBJ whole genome shotgun (WGS) entry which is preliminary data.</text>
</comment>
<gene>
    <name evidence="2" type="ORF">E1293_33065</name>
</gene>
<evidence type="ECO:0000256" key="1">
    <source>
        <dbReference type="SAM" id="MobiDB-lite"/>
    </source>
</evidence>
<feature type="region of interest" description="Disordered" evidence="1">
    <location>
        <begin position="94"/>
        <end position="118"/>
    </location>
</feature>
<dbReference type="OrthoDB" id="3483688at2"/>
<sequence length="118" mass="12553">MNEADVLARLRERFPSWSISVGQGMWRASGRLIIRSSSPEQLEAALNGEPPIPSRLASPRAGSPCARISASLNVLERAFLDAAAMLARHRWPGAAAGSEPCSARPGRPAGHRGRQSGT</sequence>
<evidence type="ECO:0000313" key="3">
    <source>
        <dbReference type="Proteomes" id="UP000295578"/>
    </source>
</evidence>
<organism evidence="2 3">
    <name type="scientific">Actinomadura darangshiensis</name>
    <dbReference type="NCBI Taxonomy" id="705336"/>
    <lineage>
        <taxon>Bacteria</taxon>
        <taxon>Bacillati</taxon>
        <taxon>Actinomycetota</taxon>
        <taxon>Actinomycetes</taxon>
        <taxon>Streptosporangiales</taxon>
        <taxon>Thermomonosporaceae</taxon>
        <taxon>Actinomadura</taxon>
    </lineage>
</organism>